<comment type="caution">
    <text evidence="1">The sequence shown here is derived from an EMBL/GenBank/DDBJ whole genome shotgun (WGS) entry which is preliminary data.</text>
</comment>
<gene>
    <name evidence="1" type="ORF">ALP40_02446</name>
</gene>
<organism evidence="1 2">
    <name type="scientific">Pseudomonas viridiflava</name>
    <name type="common">Phytomonas viridiflava</name>
    <dbReference type="NCBI Taxonomy" id="33069"/>
    <lineage>
        <taxon>Bacteria</taxon>
        <taxon>Pseudomonadati</taxon>
        <taxon>Pseudomonadota</taxon>
        <taxon>Gammaproteobacteria</taxon>
        <taxon>Pseudomonadales</taxon>
        <taxon>Pseudomonadaceae</taxon>
        <taxon>Pseudomonas</taxon>
    </lineage>
</organism>
<dbReference type="Proteomes" id="UP000273854">
    <property type="component" value="Unassembled WGS sequence"/>
</dbReference>
<dbReference type="InterPro" id="IPR038086">
    <property type="entry name" value="DUF2789_sf"/>
</dbReference>
<accession>A0A3M5PIS9</accession>
<evidence type="ECO:0008006" key="3">
    <source>
        <dbReference type="Google" id="ProtNLM"/>
    </source>
</evidence>
<protein>
    <recommendedName>
        <fullName evidence="3">DUF2789 domain-containing protein</fullName>
    </recommendedName>
</protein>
<evidence type="ECO:0000313" key="2">
    <source>
        <dbReference type="Proteomes" id="UP000273854"/>
    </source>
</evidence>
<dbReference type="Pfam" id="PF10982">
    <property type="entry name" value="DUF2789"/>
    <property type="match status" value="1"/>
</dbReference>
<dbReference type="Gene3D" id="1.10.10.1130">
    <property type="entry name" value="Uncharacterised protein PF10982, DUF2789"/>
    <property type="match status" value="1"/>
</dbReference>
<name>A0A3M5PIS9_PSEVI</name>
<reference evidence="1 2" key="1">
    <citation type="submission" date="2018-08" db="EMBL/GenBank/DDBJ databases">
        <title>Recombination of ecologically and evolutionarily significant loci maintains genetic cohesion in the Pseudomonas syringae species complex.</title>
        <authorList>
            <person name="Dillon M."/>
            <person name="Thakur S."/>
            <person name="Almeida R.N.D."/>
            <person name="Weir B.S."/>
            <person name="Guttman D.S."/>
        </authorList>
    </citation>
    <scope>NUCLEOTIDE SEQUENCE [LARGE SCALE GENOMIC DNA]</scope>
    <source>
        <strain evidence="1 2">ICMP 19473</strain>
    </source>
</reference>
<dbReference type="EMBL" id="RBTP01000012">
    <property type="protein sequence ID" value="RMT84087.1"/>
    <property type="molecule type" value="Genomic_DNA"/>
</dbReference>
<proteinExistence type="predicted"/>
<dbReference type="AlphaFoldDB" id="A0A3M5PIS9"/>
<dbReference type="RefSeq" id="WP_122206970.1">
    <property type="nucleotide sequence ID" value="NZ_JAAMQQ010000001.1"/>
</dbReference>
<sequence>MELPNPDLPGLFAQLGLDNDEQRIEEFVASHRLEDDVKLIDAPFWTPQQAAFLKEEMRSDAEWAPVVDELNVLLHKRP</sequence>
<dbReference type="InterPro" id="IPR021250">
    <property type="entry name" value="DUF2789"/>
</dbReference>
<evidence type="ECO:0000313" key="1">
    <source>
        <dbReference type="EMBL" id="RMT84087.1"/>
    </source>
</evidence>
<dbReference type="OrthoDB" id="5828847at2"/>